<dbReference type="GO" id="GO:0015627">
    <property type="term" value="C:type II protein secretion system complex"/>
    <property type="evidence" value="ECO:0007669"/>
    <property type="project" value="TreeGrafter"/>
</dbReference>
<protein>
    <submittedName>
        <fullName evidence="4">Competence protein ComEA</fullName>
    </submittedName>
</protein>
<dbReference type="Gene3D" id="3.10.560.10">
    <property type="entry name" value="Outer membrane lipoprotein wza domain like"/>
    <property type="match status" value="1"/>
</dbReference>
<keyword evidence="2" id="KW-0812">Transmembrane</keyword>
<gene>
    <name evidence="4" type="ORF">RT41_GL002018</name>
</gene>
<dbReference type="InterPro" id="IPR019554">
    <property type="entry name" value="Soluble_ligand-bd"/>
</dbReference>
<evidence type="ECO:0000313" key="4">
    <source>
        <dbReference type="EMBL" id="PCR99377.1"/>
    </source>
</evidence>
<dbReference type="GO" id="GO:0003677">
    <property type="term" value="F:DNA binding"/>
    <property type="evidence" value="ECO:0007669"/>
    <property type="project" value="InterPro"/>
</dbReference>
<evidence type="ECO:0000256" key="1">
    <source>
        <dbReference type="SAM" id="MobiDB-lite"/>
    </source>
</evidence>
<feature type="domain" description="Helix-hairpin-helix DNA-binding motif class 1" evidence="3">
    <location>
        <begin position="171"/>
        <end position="190"/>
    </location>
</feature>
<dbReference type="SUPFAM" id="SSF47781">
    <property type="entry name" value="RuvA domain 2-like"/>
    <property type="match status" value="1"/>
</dbReference>
<keyword evidence="2" id="KW-1133">Transmembrane helix</keyword>
<dbReference type="AlphaFoldDB" id="A0A2A5RJL4"/>
<dbReference type="PANTHER" id="PTHR21180">
    <property type="entry name" value="ENDONUCLEASE/EXONUCLEASE/PHOSPHATASE FAMILY DOMAIN-CONTAINING PROTEIN 1"/>
    <property type="match status" value="1"/>
</dbReference>
<dbReference type="STRING" id="1291764.GCA_001311235_01503"/>
<evidence type="ECO:0000256" key="2">
    <source>
        <dbReference type="SAM" id="Phobius"/>
    </source>
</evidence>
<dbReference type="NCBIfam" id="TIGR00426">
    <property type="entry name" value="competence protein ComEA helix-hairpin-helix repeat region"/>
    <property type="match status" value="1"/>
</dbReference>
<evidence type="ECO:0000313" key="5">
    <source>
        <dbReference type="Proteomes" id="UP000218181"/>
    </source>
</evidence>
<reference evidence="4 5" key="1">
    <citation type="submission" date="2014-12" db="EMBL/GenBank/DDBJ databases">
        <title>Draft genome sequences of 10 type strains of Lactococcus.</title>
        <authorList>
            <person name="Sun Z."/>
            <person name="Zhong Z."/>
            <person name="Liu W."/>
            <person name="Zhang W."/>
            <person name="Zhang H."/>
        </authorList>
    </citation>
    <scope>NUCLEOTIDE SEQUENCE [LARGE SCALE GENOMIC DNA]</scope>
    <source>
        <strain evidence="4 5">JCM 16395</strain>
    </source>
</reference>
<dbReference type="Proteomes" id="UP000218181">
    <property type="component" value="Unassembled WGS sequence"/>
</dbReference>
<dbReference type="Gene3D" id="1.10.150.310">
    <property type="entry name" value="Tex RuvX-like domain-like"/>
    <property type="match status" value="1"/>
</dbReference>
<accession>A0A2A5RJL4</accession>
<dbReference type="Pfam" id="PF10531">
    <property type="entry name" value="SLBB"/>
    <property type="match status" value="1"/>
</dbReference>
<dbReference type="InterPro" id="IPR004509">
    <property type="entry name" value="Competence_ComEA_HhH"/>
</dbReference>
<dbReference type="InterPro" id="IPR051675">
    <property type="entry name" value="Endo/Exo/Phosphatase_dom_1"/>
</dbReference>
<dbReference type="GO" id="GO:0006281">
    <property type="term" value="P:DNA repair"/>
    <property type="evidence" value="ECO:0007669"/>
    <property type="project" value="InterPro"/>
</dbReference>
<proteinExistence type="predicted"/>
<keyword evidence="5" id="KW-1185">Reference proteome</keyword>
<name>A0A2A5RJL4_9LACT</name>
<dbReference type="InterPro" id="IPR003583">
    <property type="entry name" value="Hlx-hairpin-Hlx_DNA-bd_motif"/>
</dbReference>
<dbReference type="SMART" id="SM00278">
    <property type="entry name" value="HhH1"/>
    <property type="match status" value="2"/>
</dbReference>
<dbReference type="InterPro" id="IPR010994">
    <property type="entry name" value="RuvA_2-like"/>
</dbReference>
<dbReference type="Pfam" id="PF12836">
    <property type="entry name" value="HHH_3"/>
    <property type="match status" value="1"/>
</dbReference>
<keyword evidence="2" id="KW-0472">Membrane</keyword>
<feature type="domain" description="Helix-hairpin-helix DNA-binding motif class 1" evidence="3">
    <location>
        <begin position="201"/>
        <end position="220"/>
    </location>
</feature>
<dbReference type="GO" id="GO:0015628">
    <property type="term" value="P:protein secretion by the type II secretion system"/>
    <property type="evidence" value="ECO:0007669"/>
    <property type="project" value="TreeGrafter"/>
</dbReference>
<evidence type="ECO:0000259" key="3">
    <source>
        <dbReference type="SMART" id="SM00278"/>
    </source>
</evidence>
<feature type="transmembrane region" description="Helical" evidence="2">
    <location>
        <begin position="12"/>
        <end position="31"/>
    </location>
</feature>
<sequence>MENIINWIKENLKKAVIIFIALVAGIIFYFFSSNQRIKETKFESGISAVSSDESFSGSKSKLTSRSSSGDKSEIAVDLKGAVQHPQVYRVKNDQRLSDLIQMAGGFTAQADRNSINLAAKLKDEQVIYVAQIGENAPAVAQNQTHQNSSALTEPSTTEQSNKVNINTADITQLQTLSGIGAKKAQDIIDYRTQNGNFASVDDLGKISGFGAKTVAKLKESITVDE</sequence>
<comment type="caution">
    <text evidence="4">The sequence shown here is derived from an EMBL/GenBank/DDBJ whole genome shotgun (WGS) entry which is preliminary data.</text>
</comment>
<dbReference type="RefSeq" id="WP_096818711.1">
    <property type="nucleotide sequence ID" value="NZ_JXJU01000009.1"/>
</dbReference>
<dbReference type="EMBL" id="JXJU01000009">
    <property type="protein sequence ID" value="PCR99377.1"/>
    <property type="molecule type" value="Genomic_DNA"/>
</dbReference>
<feature type="region of interest" description="Disordered" evidence="1">
    <location>
        <begin position="140"/>
        <end position="159"/>
    </location>
</feature>
<dbReference type="PANTHER" id="PTHR21180:SF32">
    <property type="entry name" value="ENDONUCLEASE_EXONUCLEASE_PHOSPHATASE FAMILY DOMAIN-CONTAINING PROTEIN 1"/>
    <property type="match status" value="1"/>
</dbReference>
<organism evidence="4 5">
    <name type="scientific">Lactococcus fujiensis JCM 16395</name>
    <dbReference type="NCBI Taxonomy" id="1291764"/>
    <lineage>
        <taxon>Bacteria</taxon>
        <taxon>Bacillati</taxon>
        <taxon>Bacillota</taxon>
        <taxon>Bacilli</taxon>
        <taxon>Lactobacillales</taxon>
        <taxon>Streptococcaceae</taxon>
        <taxon>Lactococcus</taxon>
    </lineage>
</organism>
<dbReference type="OrthoDB" id="9790239at2"/>